<dbReference type="PANTHER" id="PTHR22916">
    <property type="entry name" value="GLYCOSYLTRANSFERASE"/>
    <property type="match status" value="1"/>
</dbReference>
<protein>
    <submittedName>
        <fullName evidence="2">Glycosyltransferase family 2 protein</fullName>
    </submittedName>
</protein>
<comment type="caution">
    <text evidence="2">The sequence shown here is derived from an EMBL/GenBank/DDBJ whole genome shotgun (WGS) entry which is preliminary data.</text>
</comment>
<reference evidence="3 5" key="1">
    <citation type="journal article" date="2022" name="bioRxiv">
        <title>Prophages regulate Shewanella fidelis 3313 motility and biofilm formation: implications for gut colonization dynamics in Ciona robusta.</title>
        <authorList>
            <person name="Natarajan O."/>
            <person name="Gibboney S.L."/>
            <person name="Young M.N."/>
            <person name="Lim S.J."/>
            <person name="Pluta N."/>
            <person name="Atkinson C.G."/>
            <person name="Leigh B.A."/>
            <person name="Liberti A."/>
            <person name="Kees E.D."/>
            <person name="Breitbart M."/>
            <person name="Gralnick J.A."/>
            <person name="Dishaw L.J."/>
        </authorList>
    </citation>
    <scope>NUCLEOTIDE SEQUENCE [LARGE SCALE GENOMIC DNA]</scope>
    <source>
        <strain evidence="3 5">JG4066</strain>
    </source>
</reference>
<dbReference type="Proteomes" id="UP001259340">
    <property type="component" value="Unassembled WGS sequence"/>
</dbReference>
<accession>A0AAW8NRD3</accession>
<keyword evidence="5" id="KW-1185">Reference proteome</keyword>
<dbReference type="Gene3D" id="3.90.550.10">
    <property type="entry name" value="Spore Coat Polysaccharide Biosynthesis Protein SpsA, Chain A"/>
    <property type="match status" value="1"/>
</dbReference>
<dbReference type="EMBL" id="JAPMLE010000001">
    <property type="protein sequence ID" value="MDR8524419.1"/>
    <property type="molecule type" value="Genomic_DNA"/>
</dbReference>
<evidence type="ECO:0000259" key="1">
    <source>
        <dbReference type="Pfam" id="PF00535"/>
    </source>
</evidence>
<proteinExistence type="predicted"/>
<dbReference type="SUPFAM" id="SSF53448">
    <property type="entry name" value="Nucleotide-diphospho-sugar transferases"/>
    <property type="match status" value="1"/>
</dbReference>
<gene>
    <name evidence="2" type="ORF">OS133_12365</name>
    <name evidence="3" type="ORF">OS134_00225</name>
</gene>
<dbReference type="GO" id="GO:0016758">
    <property type="term" value="F:hexosyltransferase activity"/>
    <property type="evidence" value="ECO:0007669"/>
    <property type="project" value="UniProtKB-ARBA"/>
</dbReference>
<evidence type="ECO:0000313" key="2">
    <source>
        <dbReference type="EMBL" id="MDR8524419.1"/>
    </source>
</evidence>
<dbReference type="InterPro" id="IPR029044">
    <property type="entry name" value="Nucleotide-diphossugar_trans"/>
</dbReference>
<dbReference type="InterPro" id="IPR001173">
    <property type="entry name" value="Glyco_trans_2-like"/>
</dbReference>
<sequence length="252" mass="28779">MYIDNHSLVSIILPVFNSASKVGKAIDSVLIQSVEFELIIVDDGSTDDIDNVIQSYSHERIRFFKMPANGGVAEARNFGISKAKGNFIAFIDADDVWHHKKLEFQLEQMLFNGWSLSYCTYQRVSDSGSFLNIVTPREKVSYDTMLLNNSIATSTACLKAELAKKVLFKKVGHEDYVFWMSILQLIKNGHKIKSDEPLVQYMVSSNSLSSNKFKAVIWQWHNYRENLKLPFFKSVYCFSSYIMLAILKRISG</sequence>
<reference evidence="2" key="2">
    <citation type="submission" date="2022-11" db="EMBL/GenBank/DDBJ databases">
        <title>Prophages regulate Shewanella fidelis motility and biofilm formation: implications for gut colonization dynamics in Ciona robusta.</title>
        <authorList>
            <person name="Natarajan O."/>
            <person name="Gibboney S.L."/>
            <person name="Young M.N."/>
            <person name="Lim S.J."/>
            <person name="Pluta N."/>
            <person name="Atkinson C.G.F."/>
            <person name="Leigh B.A."/>
            <person name="Liberti A."/>
            <person name="Kees E."/>
            <person name="Breitbart M."/>
            <person name="Gralnick J."/>
            <person name="Dishaw L.J."/>
        </authorList>
    </citation>
    <scope>NUCLEOTIDE SEQUENCE</scope>
    <source>
        <strain evidence="2">3313</strain>
    </source>
</reference>
<dbReference type="CDD" id="cd00761">
    <property type="entry name" value="Glyco_tranf_GTA_type"/>
    <property type="match status" value="1"/>
</dbReference>
<evidence type="ECO:0000313" key="4">
    <source>
        <dbReference type="Proteomes" id="UP001259340"/>
    </source>
</evidence>
<dbReference type="AlphaFoldDB" id="A0AAW8NRD3"/>
<dbReference type="EMBL" id="JAPMLD010000001">
    <property type="protein sequence ID" value="MDW4822501.1"/>
    <property type="molecule type" value="Genomic_DNA"/>
</dbReference>
<dbReference type="Pfam" id="PF00535">
    <property type="entry name" value="Glycos_transf_2"/>
    <property type="match status" value="1"/>
</dbReference>
<evidence type="ECO:0000313" key="5">
    <source>
        <dbReference type="Proteomes" id="UP001271263"/>
    </source>
</evidence>
<dbReference type="Proteomes" id="UP001271263">
    <property type="component" value="Unassembled WGS sequence"/>
</dbReference>
<dbReference type="RefSeq" id="WP_310655024.1">
    <property type="nucleotide sequence ID" value="NZ_JAPMLA010000008.1"/>
</dbReference>
<dbReference type="PANTHER" id="PTHR22916:SF3">
    <property type="entry name" value="UDP-GLCNAC:BETAGAL BETA-1,3-N-ACETYLGLUCOSAMINYLTRANSFERASE-LIKE PROTEIN 1"/>
    <property type="match status" value="1"/>
</dbReference>
<evidence type="ECO:0000313" key="3">
    <source>
        <dbReference type="EMBL" id="MDW4822501.1"/>
    </source>
</evidence>
<organism evidence="2 4">
    <name type="scientific">Shewanella fidelis</name>
    <dbReference type="NCBI Taxonomy" id="173509"/>
    <lineage>
        <taxon>Bacteria</taxon>
        <taxon>Pseudomonadati</taxon>
        <taxon>Pseudomonadota</taxon>
        <taxon>Gammaproteobacteria</taxon>
        <taxon>Alteromonadales</taxon>
        <taxon>Shewanellaceae</taxon>
        <taxon>Shewanella</taxon>
    </lineage>
</organism>
<feature type="domain" description="Glycosyltransferase 2-like" evidence="1">
    <location>
        <begin position="10"/>
        <end position="143"/>
    </location>
</feature>
<name>A0AAW8NRD3_9GAMM</name>